<keyword evidence="2" id="KW-1003">Cell membrane</keyword>
<evidence type="ECO:0000256" key="6">
    <source>
        <dbReference type="ARBA" id="ARBA00022989"/>
    </source>
</evidence>
<dbReference type="GO" id="GO:0008360">
    <property type="term" value="P:regulation of cell shape"/>
    <property type="evidence" value="ECO:0007669"/>
    <property type="project" value="UniProtKB-KW"/>
</dbReference>
<dbReference type="PANTHER" id="PTHR30250:SF29">
    <property type="entry name" value="POLYSACCHARIDE BIOSYNTHESIS PROTEIN C-TERMINAL DOMAIN-CONTAINING PROTEIN"/>
    <property type="match status" value="1"/>
</dbReference>
<dbReference type="PANTHER" id="PTHR30250">
    <property type="entry name" value="PST FAMILY PREDICTED COLANIC ACID TRANSPORTER"/>
    <property type="match status" value="1"/>
</dbReference>
<keyword evidence="4" id="KW-0133">Cell shape</keyword>
<dbReference type="EMBL" id="VYKK01000016">
    <property type="protein sequence ID" value="KAA9003599.1"/>
    <property type="molecule type" value="Genomic_DNA"/>
</dbReference>
<keyword evidence="3 9" id="KW-0812">Transmembrane</keyword>
<evidence type="ECO:0000313" key="10">
    <source>
        <dbReference type="EMBL" id="KAA9003599.1"/>
    </source>
</evidence>
<gene>
    <name evidence="10" type="ORF">F4V43_12840</name>
</gene>
<dbReference type="GO" id="GO:0005886">
    <property type="term" value="C:plasma membrane"/>
    <property type="evidence" value="ECO:0007669"/>
    <property type="project" value="UniProtKB-SubCell"/>
</dbReference>
<keyword evidence="5" id="KW-0573">Peptidoglycan synthesis</keyword>
<dbReference type="GO" id="GO:0009252">
    <property type="term" value="P:peptidoglycan biosynthetic process"/>
    <property type="evidence" value="ECO:0007669"/>
    <property type="project" value="UniProtKB-KW"/>
</dbReference>
<evidence type="ECO:0000256" key="1">
    <source>
        <dbReference type="ARBA" id="ARBA00004651"/>
    </source>
</evidence>
<feature type="transmembrane region" description="Helical" evidence="9">
    <location>
        <begin position="192"/>
        <end position="211"/>
    </location>
</feature>
<keyword evidence="11" id="KW-1185">Reference proteome</keyword>
<evidence type="ECO:0000256" key="4">
    <source>
        <dbReference type="ARBA" id="ARBA00022960"/>
    </source>
</evidence>
<keyword evidence="7 9" id="KW-0472">Membrane</keyword>
<feature type="transmembrane region" description="Helical" evidence="9">
    <location>
        <begin position="52"/>
        <end position="73"/>
    </location>
</feature>
<dbReference type="Pfam" id="PF01943">
    <property type="entry name" value="Polysacc_synt"/>
    <property type="match status" value="1"/>
</dbReference>
<reference evidence="10 11" key="1">
    <citation type="submission" date="2019-09" db="EMBL/GenBank/DDBJ databases">
        <title>Bacillus ochoae sp. nov., Paenibacillus whitsoniae sp. nov., Paenibacillus spiritus sp. nov. Isolated from the Mars Exploration Rover during spacecraft assembly.</title>
        <authorList>
            <person name="Seuylemezian A."/>
            <person name="Vaishampayan P."/>
        </authorList>
    </citation>
    <scope>NUCLEOTIDE SEQUENCE [LARGE SCALE GENOMIC DNA]</scope>
    <source>
        <strain evidence="10 11">MER_111</strain>
    </source>
</reference>
<evidence type="ECO:0000256" key="7">
    <source>
        <dbReference type="ARBA" id="ARBA00023136"/>
    </source>
</evidence>
<feature type="compositionally biased region" description="Low complexity" evidence="8">
    <location>
        <begin position="232"/>
        <end position="246"/>
    </location>
</feature>
<organism evidence="10 11">
    <name type="scientific">Paenibacillus spiritus</name>
    <dbReference type="NCBI Taxonomy" id="2496557"/>
    <lineage>
        <taxon>Bacteria</taxon>
        <taxon>Bacillati</taxon>
        <taxon>Bacillota</taxon>
        <taxon>Bacilli</taxon>
        <taxon>Bacillales</taxon>
        <taxon>Paenibacillaceae</taxon>
        <taxon>Paenibacillus</taxon>
    </lineage>
</organism>
<name>A0A5J5G892_9BACL</name>
<comment type="caution">
    <text evidence="10">The sequence shown here is derived from an EMBL/GenBank/DDBJ whole genome shotgun (WGS) entry which is preliminary data.</text>
</comment>
<dbReference type="InterPro" id="IPR002797">
    <property type="entry name" value="Polysacc_synth"/>
</dbReference>
<protein>
    <submittedName>
        <fullName evidence="10">Polysaccharide biosynthesis protein</fullName>
    </submittedName>
</protein>
<evidence type="ECO:0000256" key="9">
    <source>
        <dbReference type="SAM" id="Phobius"/>
    </source>
</evidence>
<feature type="transmembrane region" description="Helical" evidence="9">
    <location>
        <begin position="168"/>
        <end position="186"/>
    </location>
</feature>
<feature type="transmembrane region" description="Helical" evidence="9">
    <location>
        <begin position="94"/>
        <end position="120"/>
    </location>
</feature>
<evidence type="ECO:0000256" key="2">
    <source>
        <dbReference type="ARBA" id="ARBA00022475"/>
    </source>
</evidence>
<evidence type="ECO:0000313" key="11">
    <source>
        <dbReference type="Proteomes" id="UP000367750"/>
    </source>
</evidence>
<sequence>MKSSTTSSKLLEGAFMLSAAALLSKLIGTLQKIPLQNLGGDAVFGIYNTVNPIYSLLLTVAMLGLPTGISKFVAESAAAGDSATARTVLRLGALLSGAAGLVLGAAAYAGAPLIALWVGSSPIVPAIRAASLAMAVVPAMSALRGYFQGLQNMAPTALSQIIEQSARVAVMVGLLLYLTGAGAGGGKIAAGAMLGSAGGGLAGLGVMLVFWRRHRKSAEELRPVEPKTAGNGEPAGPADGGTAAAVPGLSDRQRREAEAALAEAAAGAERLPRAGASGLLRAMLLYSIPVMLGSLAVPLVNLVDVFTMPRLLAEGRSEAEAMAQFGIYNRGLPLVQLVTMLATSLSVLFIPFMAESKYRGDLEEIRTRTRLSLRWFWLLGLAAAAGLAVLAAPINRALYGDGSGTAVIALLGLTAAAGTVSIIAAALLQGLGQVRAPALHLLASAALKAALNLLLVPQQGIVGAAVAGVAAQVLAAALNVLLLRKAAGLRLRPADVLLQPAGLAAGLGLAAAAAAYGGGAALAAAGVGGRLGALAETLLGVAAGVAAFAVLAVRLRLISESELRRLPGFGPKLADRFGRLMR</sequence>
<feature type="transmembrane region" description="Helical" evidence="9">
    <location>
        <begin position="438"/>
        <end position="455"/>
    </location>
</feature>
<dbReference type="AlphaFoldDB" id="A0A5J5G892"/>
<feature type="transmembrane region" description="Helical" evidence="9">
    <location>
        <begin position="533"/>
        <end position="555"/>
    </location>
</feature>
<feature type="transmembrane region" description="Helical" evidence="9">
    <location>
        <begin position="126"/>
        <end position="147"/>
    </location>
</feature>
<dbReference type="OrthoDB" id="9775950at2"/>
<keyword evidence="6 9" id="KW-1133">Transmembrane helix</keyword>
<evidence type="ECO:0000256" key="5">
    <source>
        <dbReference type="ARBA" id="ARBA00022984"/>
    </source>
</evidence>
<feature type="transmembrane region" description="Helical" evidence="9">
    <location>
        <begin position="279"/>
        <end position="300"/>
    </location>
</feature>
<dbReference type="PIRSF" id="PIRSF038958">
    <property type="entry name" value="PG_synth_SpoVB"/>
    <property type="match status" value="1"/>
</dbReference>
<comment type="subcellular location">
    <subcellularLocation>
        <location evidence="1">Cell membrane</location>
        <topology evidence="1">Multi-pass membrane protein</topology>
    </subcellularLocation>
</comment>
<feature type="transmembrane region" description="Helical" evidence="9">
    <location>
        <begin position="375"/>
        <end position="394"/>
    </location>
</feature>
<feature type="transmembrane region" description="Helical" evidence="9">
    <location>
        <begin position="461"/>
        <end position="482"/>
    </location>
</feature>
<dbReference type="Pfam" id="PF03023">
    <property type="entry name" value="MurJ"/>
    <property type="match status" value="1"/>
</dbReference>
<dbReference type="Proteomes" id="UP000367750">
    <property type="component" value="Unassembled WGS sequence"/>
</dbReference>
<proteinExistence type="predicted"/>
<dbReference type="InterPro" id="IPR004268">
    <property type="entry name" value="MurJ"/>
</dbReference>
<feature type="transmembrane region" description="Helical" evidence="9">
    <location>
        <begin position="503"/>
        <end position="527"/>
    </location>
</feature>
<evidence type="ECO:0000256" key="8">
    <source>
        <dbReference type="SAM" id="MobiDB-lite"/>
    </source>
</evidence>
<dbReference type="InterPro" id="IPR050833">
    <property type="entry name" value="Poly_Biosynth_Transport"/>
</dbReference>
<evidence type="ECO:0000256" key="3">
    <source>
        <dbReference type="ARBA" id="ARBA00022692"/>
    </source>
</evidence>
<dbReference type="RefSeq" id="WP_150458654.1">
    <property type="nucleotide sequence ID" value="NZ_VYKK01000016.1"/>
</dbReference>
<feature type="transmembrane region" description="Helical" evidence="9">
    <location>
        <begin position="406"/>
        <end position="431"/>
    </location>
</feature>
<accession>A0A5J5G892</accession>
<dbReference type="CDD" id="cd13124">
    <property type="entry name" value="MATE_SpoVB_like"/>
    <property type="match status" value="1"/>
</dbReference>
<dbReference type="InterPro" id="IPR024923">
    <property type="entry name" value="PG_synth_SpoVB"/>
</dbReference>
<feature type="region of interest" description="Disordered" evidence="8">
    <location>
        <begin position="220"/>
        <end position="246"/>
    </location>
</feature>
<feature type="transmembrane region" description="Helical" evidence="9">
    <location>
        <begin position="334"/>
        <end position="354"/>
    </location>
</feature>